<dbReference type="Proteomes" id="UP000189055">
    <property type="component" value="Plasmid pAC1084_1"/>
</dbReference>
<geneLocation type="plasmid" evidence="2">
    <name>pac1084_1</name>
</geneLocation>
<accession>A0A1U9LJF2</accession>
<organism evidence="1 2">
    <name type="scientific">Acetobacter persici</name>
    <dbReference type="NCBI Taxonomy" id="1076596"/>
    <lineage>
        <taxon>Bacteria</taxon>
        <taxon>Pseudomonadati</taxon>
        <taxon>Pseudomonadota</taxon>
        <taxon>Alphaproteobacteria</taxon>
        <taxon>Acetobacterales</taxon>
        <taxon>Acetobacteraceae</taxon>
        <taxon>Acetobacter</taxon>
    </lineage>
</organism>
<sequence>MKAIRCPRCKSEKVLLGEGRALSEDRADRAEYFQGEKEPDLTSRKYWWLKFGEKGNSSKFLFSMLSETPEIRPAAPSDASDFRRCVLLLDLIPEWRDKLEACMAKAPDPWPELAKNWNSLEHALRKESPDLDFFKDQPTSFNGMLQIVIGSKKQ</sequence>
<keyword evidence="1" id="KW-0614">Plasmid</keyword>
<proteinExistence type="predicted"/>
<evidence type="ECO:0000313" key="1">
    <source>
        <dbReference type="EMBL" id="AQT06479.1"/>
    </source>
</evidence>
<name>A0A1U9LJF2_9PROT</name>
<protein>
    <submittedName>
        <fullName evidence="1">Uncharacterized protein</fullName>
    </submittedName>
</protein>
<evidence type="ECO:0000313" key="2">
    <source>
        <dbReference type="Proteomes" id="UP000189055"/>
    </source>
</evidence>
<dbReference type="EMBL" id="CP014688">
    <property type="protein sequence ID" value="AQT06479.1"/>
    <property type="molecule type" value="Genomic_DNA"/>
</dbReference>
<gene>
    <name evidence="1" type="ORF">A0U91_15815</name>
</gene>
<dbReference type="AlphaFoldDB" id="A0A1U9LJF2"/>
<dbReference type="KEGG" id="aper:A0U91_15815"/>
<reference evidence="1 2" key="1">
    <citation type="submission" date="2016-03" db="EMBL/GenBank/DDBJ databases">
        <title>Acetic acid bacteria sequencing.</title>
        <authorList>
            <person name="Brandt J."/>
            <person name="Jakob F."/>
            <person name="Vogel R.F."/>
        </authorList>
    </citation>
    <scope>NUCLEOTIDE SEQUENCE [LARGE SCALE GENOMIC DNA]</scope>
    <source>
        <strain evidence="1 2">TMW2.1084</strain>
        <plasmid evidence="2">pac1084_1</plasmid>
    </source>
</reference>